<accession>A0ABT5SLU6</accession>
<dbReference type="EMBL" id="JAQZCI010000009">
    <property type="protein sequence ID" value="MDD7963651.1"/>
    <property type="molecule type" value="Genomic_DNA"/>
</dbReference>
<evidence type="ECO:0000313" key="2">
    <source>
        <dbReference type="EMBL" id="MDD7963651.1"/>
    </source>
</evidence>
<sequence>MSDLGGFLPLSQRTPDDDARVSSDRREQLAAVVRLAAGRLAEAAPDDARAFARDAGLARDLDDGAEADLHRLAAAIATGQRRTIRDLTAAARAYLALAGAEEAPLPSDISGAVALHASASAPFARRAAISGHTVRASDAGWSFGRGPEITATADAIVAFLTGVSDTPPRRPPRV</sequence>
<name>A0ABT5SLU6_9MICO</name>
<keyword evidence="3" id="KW-1185">Reference proteome</keyword>
<feature type="region of interest" description="Disordered" evidence="1">
    <location>
        <begin position="1"/>
        <end position="25"/>
    </location>
</feature>
<dbReference type="RefSeq" id="WP_274265058.1">
    <property type="nucleotide sequence ID" value="NZ_JAQZCI010000009.1"/>
</dbReference>
<comment type="caution">
    <text evidence="2">The sequence shown here is derived from an EMBL/GenBank/DDBJ whole genome shotgun (WGS) entry which is preliminary data.</text>
</comment>
<dbReference type="Proteomes" id="UP001218170">
    <property type="component" value="Unassembled WGS sequence"/>
</dbReference>
<organism evidence="2 3">
    <name type="scientific">Microbacterium thalli</name>
    <dbReference type="NCBI Taxonomy" id="3027921"/>
    <lineage>
        <taxon>Bacteria</taxon>
        <taxon>Bacillati</taxon>
        <taxon>Actinomycetota</taxon>
        <taxon>Actinomycetes</taxon>
        <taxon>Micrococcales</taxon>
        <taxon>Microbacteriaceae</taxon>
        <taxon>Microbacterium</taxon>
    </lineage>
</organism>
<evidence type="ECO:0000313" key="3">
    <source>
        <dbReference type="Proteomes" id="UP001218170"/>
    </source>
</evidence>
<protein>
    <submittedName>
        <fullName evidence="2">Uncharacterized protein</fullName>
    </submittedName>
</protein>
<feature type="compositionally biased region" description="Basic and acidic residues" evidence="1">
    <location>
        <begin position="14"/>
        <end position="25"/>
    </location>
</feature>
<gene>
    <name evidence="2" type="ORF">PUW80_14960</name>
</gene>
<proteinExistence type="predicted"/>
<evidence type="ECO:0000256" key="1">
    <source>
        <dbReference type="SAM" id="MobiDB-lite"/>
    </source>
</evidence>
<reference evidence="2 3" key="1">
    <citation type="submission" date="2023-02" db="EMBL/GenBank/DDBJ databases">
        <title>Study of novel species of the Microbacterium genus.</title>
        <authorList>
            <person name="Arroyo-Herrera I."/>
            <person name="Roman-Ponce B."/>
            <person name="Vasquez-Murrieta M.S."/>
        </authorList>
    </citation>
    <scope>NUCLEOTIDE SEQUENCE [LARGE SCALE GENOMIC DNA]</scope>
    <source>
        <strain evidence="2 3">NE1TT3</strain>
    </source>
</reference>